<protein>
    <submittedName>
        <fullName evidence="2">Uncharacterized protein</fullName>
    </submittedName>
</protein>
<organism evidence="2 3">
    <name type="scientific">Aquipluma nitroreducens</name>
    <dbReference type="NCBI Taxonomy" id="2010828"/>
    <lineage>
        <taxon>Bacteria</taxon>
        <taxon>Pseudomonadati</taxon>
        <taxon>Bacteroidota</taxon>
        <taxon>Bacteroidia</taxon>
        <taxon>Marinilabiliales</taxon>
        <taxon>Prolixibacteraceae</taxon>
        <taxon>Aquipluma</taxon>
    </lineage>
</organism>
<dbReference type="Proteomes" id="UP001193389">
    <property type="component" value="Chromosome"/>
</dbReference>
<keyword evidence="3" id="KW-1185">Reference proteome</keyword>
<dbReference type="EMBL" id="AP018694">
    <property type="protein sequence ID" value="BBE20091.1"/>
    <property type="molecule type" value="Genomic_DNA"/>
</dbReference>
<evidence type="ECO:0000313" key="2">
    <source>
        <dbReference type="EMBL" id="BBE20091.1"/>
    </source>
</evidence>
<keyword evidence="1" id="KW-0472">Membrane</keyword>
<gene>
    <name evidence="2" type="ORF">AQPE_4282</name>
</gene>
<accession>A0A5K7SES9</accession>
<name>A0A5K7SES9_9BACT</name>
<evidence type="ECO:0000313" key="3">
    <source>
        <dbReference type="Proteomes" id="UP001193389"/>
    </source>
</evidence>
<sequence>MNATIIRKEIQMLARWTGMLNLLLALIIAFLGIAISRGGF</sequence>
<evidence type="ECO:0000256" key="1">
    <source>
        <dbReference type="SAM" id="Phobius"/>
    </source>
</evidence>
<proteinExistence type="predicted"/>
<keyword evidence="1" id="KW-1133">Transmembrane helix</keyword>
<dbReference type="KEGG" id="anf:AQPE_4282"/>
<reference evidence="2" key="1">
    <citation type="journal article" date="2020" name="Int. J. Syst. Evol. Microbiol.">
        <title>Aquipluma nitroreducens gen. nov. sp. nov., a novel facultatively anaerobic bacterium isolated from a freshwater lake.</title>
        <authorList>
            <person name="Watanabe M."/>
            <person name="Kojima H."/>
            <person name="Fukui M."/>
        </authorList>
    </citation>
    <scope>NUCLEOTIDE SEQUENCE</scope>
    <source>
        <strain evidence="2">MeG22</strain>
    </source>
</reference>
<keyword evidence="1" id="KW-0812">Transmembrane</keyword>
<dbReference type="AlphaFoldDB" id="A0A5K7SES9"/>
<feature type="transmembrane region" description="Helical" evidence="1">
    <location>
        <begin position="12"/>
        <end position="35"/>
    </location>
</feature>